<feature type="region of interest" description="Disordered" evidence="1">
    <location>
        <begin position="45"/>
        <end position="73"/>
    </location>
</feature>
<evidence type="ECO:0000313" key="2">
    <source>
        <dbReference type="EnsemblMetazoa" id="GPAI011760-PA"/>
    </source>
</evidence>
<dbReference type="EnsemblMetazoa" id="GPAI011760-RA">
    <property type="protein sequence ID" value="GPAI011760-PA"/>
    <property type="gene ID" value="GPAI011760"/>
</dbReference>
<dbReference type="PANTHER" id="PTHR37449">
    <property type="match status" value="1"/>
</dbReference>
<name>A0A1A9ZDZ9_GLOPL</name>
<keyword evidence="3" id="KW-1185">Reference proteome</keyword>
<dbReference type="VEuPathDB" id="VectorBase:GPAI011760"/>
<evidence type="ECO:0000313" key="3">
    <source>
        <dbReference type="Proteomes" id="UP000092445"/>
    </source>
</evidence>
<reference evidence="3" key="1">
    <citation type="submission" date="2014-03" db="EMBL/GenBank/DDBJ databases">
        <authorList>
            <person name="Aksoy S."/>
            <person name="Warren W."/>
            <person name="Wilson R.K."/>
        </authorList>
    </citation>
    <scope>NUCLEOTIDE SEQUENCE [LARGE SCALE GENOMIC DNA]</scope>
    <source>
        <strain evidence="3">IAEA</strain>
    </source>
</reference>
<dbReference type="Proteomes" id="UP000092445">
    <property type="component" value="Unassembled WGS sequence"/>
</dbReference>
<dbReference type="AlphaFoldDB" id="A0A1A9ZDZ9"/>
<reference evidence="2" key="2">
    <citation type="submission" date="2020-05" db="UniProtKB">
        <authorList>
            <consortium name="EnsemblMetazoa"/>
        </authorList>
    </citation>
    <scope>IDENTIFICATION</scope>
    <source>
        <strain evidence="2">IAEA</strain>
    </source>
</reference>
<proteinExistence type="predicted"/>
<accession>A0A1A9ZDZ9</accession>
<protein>
    <submittedName>
        <fullName evidence="2">Uncharacterized protein</fullName>
    </submittedName>
</protein>
<evidence type="ECO:0000256" key="1">
    <source>
        <dbReference type="SAM" id="MobiDB-lite"/>
    </source>
</evidence>
<sequence length="168" mass="17717">MLRVVVVVKSAPENPCVTLAIYPRSTSLAKGDLRRLAFKIASRDLSSGRAPPASPTLPPRALAIESNSSKNRTQGAAERALSKISLTLASDSPNHIVSNSGPLTDIKFAWHSLAMALANNVLPQPGGYCTNSCNSFLTFSKPPMSAQVVLGTSTTVSRRAEGLDLVMA</sequence>
<organism evidence="2 3">
    <name type="scientific">Glossina pallidipes</name>
    <name type="common">Tsetse fly</name>
    <dbReference type="NCBI Taxonomy" id="7398"/>
    <lineage>
        <taxon>Eukaryota</taxon>
        <taxon>Metazoa</taxon>
        <taxon>Ecdysozoa</taxon>
        <taxon>Arthropoda</taxon>
        <taxon>Hexapoda</taxon>
        <taxon>Insecta</taxon>
        <taxon>Pterygota</taxon>
        <taxon>Neoptera</taxon>
        <taxon>Endopterygota</taxon>
        <taxon>Diptera</taxon>
        <taxon>Brachycera</taxon>
        <taxon>Muscomorpha</taxon>
        <taxon>Hippoboscoidea</taxon>
        <taxon>Glossinidae</taxon>
        <taxon>Glossina</taxon>
    </lineage>
</organism>
<dbReference type="PANTHER" id="PTHR37449:SF1">
    <property type="entry name" value="OS02G0159950 PROTEIN"/>
    <property type="match status" value="1"/>
</dbReference>